<dbReference type="SUPFAM" id="SSF47384">
    <property type="entry name" value="Homodimeric domain of signal transducing histidine kinase"/>
    <property type="match status" value="1"/>
</dbReference>
<dbReference type="PANTHER" id="PTHR45528:SF1">
    <property type="entry name" value="SENSOR HISTIDINE KINASE CPXA"/>
    <property type="match status" value="1"/>
</dbReference>
<dbReference type="EMBL" id="CP097899">
    <property type="protein sequence ID" value="URN93011.1"/>
    <property type="molecule type" value="Genomic_DNA"/>
</dbReference>
<reference evidence="19" key="1">
    <citation type="submission" date="2022-05" db="EMBL/GenBank/DDBJ databases">
        <title>Novel bacterial taxa in a minimal lignocellulolytic consortium and its capacity to transform plastics disclosed by genome-resolved metagenomics.</title>
        <authorList>
            <person name="Rodriguez C.A.D."/>
            <person name="Diaz-Garcia L."/>
            <person name="Herrera K."/>
            <person name="Tarazona N.A."/>
            <person name="Sproer C."/>
            <person name="Overmann J."/>
            <person name="Jimenez D.J."/>
        </authorList>
    </citation>
    <scope>NUCLEOTIDE SEQUENCE</scope>
    <source>
        <strain evidence="19">MAG5</strain>
    </source>
</reference>
<dbReference type="Pfam" id="PF02518">
    <property type="entry name" value="HATPase_c"/>
    <property type="match status" value="1"/>
</dbReference>
<evidence type="ECO:0000256" key="14">
    <source>
        <dbReference type="SAM" id="Coils"/>
    </source>
</evidence>
<dbReference type="PRINTS" id="PR00344">
    <property type="entry name" value="BCTRLSENSOR"/>
</dbReference>
<keyword evidence="11 15" id="KW-1133">Transmembrane helix</keyword>
<evidence type="ECO:0000256" key="1">
    <source>
        <dbReference type="ARBA" id="ARBA00000085"/>
    </source>
</evidence>
<keyword evidence="14" id="KW-0175">Coiled coil</keyword>
<keyword evidence="9 19" id="KW-0418">Kinase</keyword>
<evidence type="ECO:0000313" key="19">
    <source>
        <dbReference type="EMBL" id="URN93011.1"/>
    </source>
</evidence>
<dbReference type="Gene3D" id="3.30.565.10">
    <property type="entry name" value="Histidine kinase-like ATPase, C-terminal domain"/>
    <property type="match status" value="1"/>
</dbReference>
<evidence type="ECO:0000259" key="16">
    <source>
        <dbReference type="SMART" id="SM00304"/>
    </source>
</evidence>
<dbReference type="InterPro" id="IPR036097">
    <property type="entry name" value="HisK_dim/P_sf"/>
</dbReference>
<dbReference type="Gene3D" id="1.10.287.130">
    <property type="match status" value="1"/>
</dbReference>
<evidence type="ECO:0000256" key="7">
    <source>
        <dbReference type="ARBA" id="ARBA00022692"/>
    </source>
</evidence>
<keyword evidence="4" id="KW-1003">Cell membrane</keyword>
<evidence type="ECO:0000256" key="5">
    <source>
        <dbReference type="ARBA" id="ARBA00022553"/>
    </source>
</evidence>
<dbReference type="Proteomes" id="UP001056756">
    <property type="component" value="Chromosome"/>
</dbReference>
<accession>A0A9J6ZAD1</accession>
<dbReference type="EC" id="2.7.13.3" evidence="3"/>
<dbReference type="InterPro" id="IPR003660">
    <property type="entry name" value="HAMP_dom"/>
</dbReference>
<comment type="subcellular location">
    <subcellularLocation>
        <location evidence="2">Cell membrane</location>
        <topology evidence="2">Multi-pass membrane protein</topology>
    </subcellularLocation>
</comment>
<dbReference type="CDD" id="cd00075">
    <property type="entry name" value="HATPase"/>
    <property type="match status" value="1"/>
</dbReference>
<dbReference type="InterPro" id="IPR003594">
    <property type="entry name" value="HATPase_dom"/>
</dbReference>
<feature type="transmembrane region" description="Helical" evidence="15">
    <location>
        <begin position="176"/>
        <end position="199"/>
    </location>
</feature>
<keyword evidence="7 15" id="KW-0812">Transmembrane</keyword>
<evidence type="ECO:0000256" key="13">
    <source>
        <dbReference type="ARBA" id="ARBA00023136"/>
    </source>
</evidence>
<dbReference type="SMART" id="SM00387">
    <property type="entry name" value="HATPase_c"/>
    <property type="match status" value="1"/>
</dbReference>
<evidence type="ECO:0000256" key="9">
    <source>
        <dbReference type="ARBA" id="ARBA00022777"/>
    </source>
</evidence>
<evidence type="ECO:0000256" key="10">
    <source>
        <dbReference type="ARBA" id="ARBA00022840"/>
    </source>
</evidence>
<dbReference type="SMART" id="SM00388">
    <property type="entry name" value="HisKA"/>
    <property type="match status" value="1"/>
</dbReference>
<evidence type="ECO:0000259" key="18">
    <source>
        <dbReference type="SMART" id="SM00388"/>
    </source>
</evidence>
<dbReference type="GO" id="GO:0005886">
    <property type="term" value="C:plasma membrane"/>
    <property type="evidence" value="ECO:0007669"/>
    <property type="project" value="UniProtKB-SubCell"/>
</dbReference>
<gene>
    <name evidence="19" type="ORF">NAG76_14300</name>
</gene>
<keyword evidence="6" id="KW-0808">Transferase</keyword>
<dbReference type="Gene3D" id="6.10.340.10">
    <property type="match status" value="1"/>
</dbReference>
<keyword evidence="10" id="KW-0067">ATP-binding</keyword>
<keyword evidence="13 15" id="KW-0472">Membrane</keyword>
<evidence type="ECO:0000259" key="17">
    <source>
        <dbReference type="SMART" id="SM00387"/>
    </source>
</evidence>
<dbReference type="AlphaFoldDB" id="A0A9J6ZAD1"/>
<keyword evidence="8" id="KW-0547">Nucleotide-binding</keyword>
<keyword evidence="5" id="KW-0597">Phosphoprotein</keyword>
<protein>
    <recommendedName>
        <fullName evidence="3">histidine kinase</fullName>
        <ecNumber evidence="3">2.7.13.3</ecNumber>
    </recommendedName>
</protein>
<dbReference type="SUPFAM" id="SSF55874">
    <property type="entry name" value="ATPase domain of HSP90 chaperone/DNA topoisomerase II/histidine kinase"/>
    <property type="match status" value="1"/>
</dbReference>
<feature type="domain" description="Histidine kinase/HSP90-like ATPase" evidence="17">
    <location>
        <begin position="378"/>
        <end position="491"/>
    </location>
</feature>
<comment type="catalytic activity">
    <reaction evidence="1">
        <text>ATP + protein L-histidine = ADP + protein N-phospho-L-histidine.</text>
        <dbReference type="EC" id="2.7.13.3"/>
    </reaction>
</comment>
<evidence type="ECO:0000256" key="6">
    <source>
        <dbReference type="ARBA" id="ARBA00022679"/>
    </source>
</evidence>
<dbReference type="InterPro" id="IPR050398">
    <property type="entry name" value="HssS/ArlS-like"/>
</dbReference>
<dbReference type="KEGG" id="plig:NAG76_14300"/>
<name>A0A9J6ZAD1_9BACL</name>
<evidence type="ECO:0000256" key="4">
    <source>
        <dbReference type="ARBA" id="ARBA00022475"/>
    </source>
</evidence>
<dbReference type="GO" id="GO:0000155">
    <property type="term" value="F:phosphorelay sensor kinase activity"/>
    <property type="evidence" value="ECO:0007669"/>
    <property type="project" value="InterPro"/>
</dbReference>
<sequence>MQTKKYFLRSLRGQLITTTLIIIAILFLLIGILQYTFMKDFLYENRADAIHSQIMAWPPDSSFLKQNGELTRRRDDSERTPIGPIMFQPGMEVSYINSDGSITIISDDEKELSPLIASEDYVQILEASKNHQLEKYYIYADSAGADKMVVFHRNNANRDKGMLQVSIELDSLHKQLYTQLTIFIVVALVALLTGFLLLLPSLRKTLNPLTNVIDVVERTNAGNLSEKLPVNQRQYEIDQLSFAYNNMLERIDHAFELERQSNKRMKQFIADASHELRTPITSIYGFIEVLQRGAKNNKTHLESSLKTMEQESKRMTMLVENLLQLAKLDITTEQSLYSVEKFSLAQLLDNMKIQLEMMAEDRKVTITTIPNSFSYLEGNKNQIKQVVLNVVQNAIQHTDAQFGEITITLSESGNFVKLAIKDNGVGIAKEHLPQLFERFFRVDQARSRASGGAGLGLSISKSIIDGHKGTVDVISEIGIGTSFIILLPKLEGTAGL</sequence>
<evidence type="ECO:0000256" key="8">
    <source>
        <dbReference type="ARBA" id="ARBA00022741"/>
    </source>
</evidence>
<dbReference type="SMART" id="SM00304">
    <property type="entry name" value="HAMP"/>
    <property type="match status" value="1"/>
</dbReference>
<dbReference type="GO" id="GO:0005524">
    <property type="term" value="F:ATP binding"/>
    <property type="evidence" value="ECO:0007669"/>
    <property type="project" value="UniProtKB-KW"/>
</dbReference>
<dbReference type="PANTHER" id="PTHR45528">
    <property type="entry name" value="SENSOR HISTIDINE KINASE CPXA"/>
    <property type="match status" value="1"/>
</dbReference>
<evidence type="ECO:0000256" key="3">
    <source>
        <dbReference type="ARBA" id="ARBA00012438"/>
    </source>
</evidence>
<evidence type="ECO:0000256" key="15">
    <source>
        <dbReference type="SAM" id="Phobius"/>
    </source>
</evidence>
<feature type="transmembrane region" description="Helical" evidence="15">
    <location>
        <begin position="15"/>
        <end position="37"/>
    </location>
</feature>
<organism evidence="19 20">
    <name type="scientific">Candidatus Pristimantibacillus lignocellulolyticus</name>
    <dbReference type="NCBI Taxonomy" id="2994561"/>
    <lineage>
        <taxon>Bacteria</taxon>
        <taxon>Bacillati</taxon>
        <taxon>Bacillota</taxon>
        <taxon>Bacilli</taxon>
        <taxon>Bacillales</taxon>
        <taxon>Paenibacillaceae</taxon>
        <taxon>Candidatus Pristimantibacillus</taxon>
    </lineage>
</organism>
<dbReference type="InterPro" id="IPR004358">
    <property type="entry name" value="Sig_transdc_His_kin-like_C"/>
</dbReference>
<dbReference type="InterPro" id="IPR003661">
    <property type="entry name" value="HisK_dim/P_dom"/>
</dbReference>
<dbReference type="Pfam" id="PF00512">
    <property type="entry name" value="HisKA"/>
    <property type="match status" value="1"/>
</dbReference>
<dbReference type="SUPFAM" id="SSF158472">
    <property type="entry name" value="HAMP domain-like"/>
    <property type="match status" value="1"/>
</dbReference>
<keyword evidence="12" id="KW-0902">Two-component regulatory system</keyword>
<dbReference type="Pfam" id="PF00672">
    <property type="entry name" value="HAMP"/>
    <property type="match status" value="1"/>
</dbReference>
<dbReference type="InterPro" id="IPR036890">
    <property type="entry name" value="HATPase_C_sf"/>
</dbReference>
<feature type="coiled-coil region" evidence="14">
    <location>
        <begin position="291"/>
        <end position="325"/>
    </location>
</feature>
<dbReference type="CDD" id="cd06225">
    <property type="entry name" value="HAMP"/>
    <property type="match status" value="1"/>
</dbReference>
<proteinExistence type="predicted"/>
<dbReference type="CDD" id="cd00082">
    <property type="entry name" value="HisKA"/>
    <property type="match status" value="1"/>
</dbReference>
<evidence type="ECO:0000313" key="20">
    <source>
        <dbReference type="Proteomes" id="UP001056756"/>
    </source>
</evidence>
<dbReference type="FunFam" id="3.30.565.10:FF:000006">
    <property type="entry name" value="Sensor histidine kinase WalK"/>
    <property type="match status" value="1"/>
</dbReference>
<evidence type="ECO:0000256" key="2">
    <source>
        <dbReference type="ARBA" id="ARBA00004651"/>
    </source>
</evidence>
<dbReference type="FunFam" id="1.10.287.130:FF:000001">
    <property type="entry name" value="Two-component sensor histidine kinase"/>
    <property type="match status" value="1"/>
</dbReference>
<feature type="domain" description="HAMP" evidence="16">
    <location>
        <begin position="203"/>
        <end position="256"/>
    </location>
</feature>
<feature type="domain" description="Signal transduction histidine kinase dimerisation/phosphoacceptor" evidence="18">
    <location>
        <begin position="264"/>
        <end position="331"/>
    </location>
</feature>
<evidence type="ECO:0000256" key="12">
    <source>
        <dbReference type="ARBA" id="ARBA00023012"/>
    </source>
</evidence>
<evidence type="ECO:0000256" key="11">
    <source>
        <dbReference type="ARBA" id="ARBA00022989"/>
    </source>
</evidence>